<dbReference type="EMBL" id="UGSB01000001">
    <property type="protein sequence ID" value="SUA57621.1"/>
    <property type="molecule type" value="Genomic_DNA"/>
</dbReference>
<name>A0A378XJR6_9BURK</name>
<accession>A0A378XJR6</accession>
<protein>
    <submittedName>
        <fullName evidence="1">Uncharacterized protein</fullName>
    </submittedName>
</protein>
<sequence>MRIILAFVAIFVLLLVFSMYLDPTFWMNVSDLVWSCF</sequence>
<gene>
    <name evidence="1" type="ORF">NCTC11997_02452</name>
</gene>
<dbReference type="Proteomes" id="UP000254603">
    <property type="component" value="Unassembled WGS sequence"/>
</dbReference>
<evidence type="ECO:0000313" key="2">
    <source>
        <dbReference type="Proteomes" id="UP000254603"/>
    </source>
</evidence>
<dbReference type="AlphaFoldDB" id="A0A378XJR6"/>
<evidence type="ECO:0000313" key="1">
    <source>
        <dbReference type="EMBL" id="SUA57621.1"/>
    </source>
</evidence>
<reference evidence="1 2" key="1">
    <citation type="submission" date="2018-06" db="EMBL/GenBank/DDBJ databases">
        <authorList>
            <consortium name="Pathogen Informatics"/>
            <person name="Doyle S."/>
        </authorList>
    </citation>
    <scope>NUCLEOTIDE SEQUENCE [LARGE SCALE GENOMIC DNA]</scope>
    <source>
        <strain evidence="1 2">NCTC11997</strain>
    </source>
</reference>
<proteinExistence type="predicted"/>
<organism evidence="1 2">
    <name type="scientific">Oligella ureolytica</name>
    <dbReference type="NCBI Taxonomy" id="90244"/>
    <lineage>
        <taxon>Bacteria</taxon>
        <taxon>Pseudomonadati</taxon>
        <taxon>Pseudomonadota</taxon>
        <taxon>Betaproteobacteria</taxon>
        <taxon>Burkholderiales</taxon>
        <taxon>Alcaligenaceae</taxon>
        <taxon>Oligella</taxon>
    </lineage>
</organism>